<dbReference type="InterPro" id="IPR027417">
    <property type="entry name" value="P-loop_NTPase"/>
</dbReference>
<dbReference type="SMART" id="SM00382">
    <property type="entry name" value="AAA"/>
    <property type="match status" value="2"/>
</dbReference>
<organism evidence="6 7">
    <name type="scientific">Pseudonocardia cypriaca</name>
    <dbReference type="NCBI Taxonomy" id="882449"/>
    <lineage>
        <taxon>Bacteria</taxon>
        <taxon>Bacillati</taxon>
        <taxon>Actinomycetota</taxon>
        <taxon>Actinomycetes</taxon>
        <taxon>Pseudonocardiales</taxon>
        <taxon>Pseudonocardiaceae</taxon>
        <taxon>Pseudonocardia</taxon>
    </lineage>
</organism>
<dbReference type="InterPro" id="IPR003439">
    <property type="entry name" value="ABC_transporter-like_ATP-bd"/>
</dbReference>
<dbReference type="FunFam" id="3.40.50.300:FF:001320">
    <property type="entry name" value="Heme ABC transporter ATP-binding protein"/>
    <property type="match status" value="1"/>
</dbReference>
<dbReference type="Gene3D" id="3.40.50.300">
    <property type="entry name" value="P-loop containing nucleotide triphosphate hydrolases"/>
    <property type="match status" value="2"/>
</dbReference>
<comment type="caution">
    <text evidence="6">The sequence shown here is derived from an EMBL/GenBank/DDBJ whole genome shotgun (WGS) entry which is preliminary data.</text>
</comment>
<keyword evidence="2" id="KW-0547">Nucleotide-binding</keyword>
<evidence type="ECO:0000313" key="6">
    <source>
        <dbReference type="EMBL" id="TQM35159.1"/>
    </source>
</evidence>
<evidence type="ECO:0000313" key="7">
    <source>
        <dbReference type="Proteomes" id="UP000319818"/>
    </source>
</evidence>
<gene>
    <name evidence="6" type="ORF">FB388_6587</name>
</gene>
<keyword evidence="4" id="KW-0175">Coiled coil</keyword>
<feature type="domain" description="ABC transporter" evidence="5">
    <location>
        <begin position="6"/>
        <end position="235"/>
    </location>
</feature>
<proteinExistence type="predicted"/>
<name>A0A543FMR2_9PSEU</name>
<evidence type="ECO:0000256" key="2">
    <source>
        <dbReference type="ARBA" id="ARBA00022741"/>
    </source>
</evidence>
<dbReference type="AlphaFoldDB" id="A0A543FMR2"/>
<dbReference type="PANTHER" id="PTHR19211:SF6">
    <property type="entry name" value="BLL7188 PROTEIN"/>
    <property type="match status" value="1"/>
</dbReference>
<keyword evidence="7" id="KW-1185">Reference proteome</keyword>
<dbReference type="Pfam" id="PF00005">
    <property type="entry name" value="ABC_tran"/>
    <property type="match status" value="2"/>
</dbReference>
<evidence type="ECO:0000256" key="1">
    <source>
        <dbReference type="ARBA" id="ARBA00022737"/>
    </source>
</evidence>
<dbReference type="InterPro" id="IPR050611">
    <property type="entry name" value="ABCF"/>
</dbReference>
<dbReference type="PROSITE" id="PS50893">
    <property type="entry name" value="ABC_TRANSPORTER_2"/>
    <property type="match status" value="2"/>
</dbReference>
<sequence length="512" mass="54883">MSSPAIVCSGLSFSWPDGTPVLRDLDVAIGAGRTGLIGLNGSGKSTLLRLVAGRLAPTAGTISTAGDVGYLAQDVALDTGRTVAELLGIAEQRAALHAVEAGDTTAIAAVGDGWDVEERAVAELARLGLPADLDRGVGTLSGGEAVLTGLAGLLVRRPAIALLDEPTNNLDRRARELLHAAVAAWPGVLLVVSHDRELLELVDTVAELRGGAVRLFGGTLSAYEAQLAAEQETARRLVRVAEADLRRERRQLVEARVKLDRRVRYANTDYVNKRRPKVVMNMRRQEAQVSAGKHRIMHEERLADARRELRTAETAVRDDDRIRVDLPRTAVPAGRTVLEVGGLTVRGPERIALLGPNGSGKTTLLRSLAPAVPAAYLPQRLDVLDDAASVLDNVRAAAPSLPPQRVRAGLARFRVHGRTVDQRAGTLSGGERFRVVLARLLLAEPPPQLLLLDEPTNNLDLDSVERLTEALAAFRGTLVVASHDHPFLRKVGCTRWWSVDGGLREVAEPGHG</sequence>
<dbReference type="EMBL" id="VFPH01000003">
    <property type="protein sequence ID" value="TQM35159.1"/>
    <property type="molecule type" value="Genomic_DNA"/>
</dbReference>
<accession>A0A543FMR2</accession>
<dbReference type="OrthoDB" id="3169603at2"/>
<dbReference type="PANTHER" id="PTHR19211">
    <property type="entry name" value="ATP-BINDING TRANSPORT PROTEIN-RELATED"/>
    <property type="match status" value="1"/>
</dbReference>
<dbReference type="SUPFAM" id="SSF52540">
    <property type="entry name" value="P-loop containing nucleoside triphosphate hydrolases"/>
    <property type="match status" value="2"/>
</dbReference>
<feature type="domain" description="ABC transporter" evidence="5">
    <location>
        <begin position="316"/>
        <end position="511"/>
    </location>
</feature>
<reference evidence="6 7" key="1">
    <citation type="submission" date="2019-06" db="EMBL/GenBank/DDBJ databases">
        <title>Sequencing the genomes of 1000 actinobacteria strains.</title>
        <authorList>
            <person name="Klenk H.-P."/>
        </authorList>
    </citation>
    <scope>NUCLEOTIDE SEQUENCE [LARGE SCALE GENOMIC DNA]</scope>
    <source>
        <strain evidence="6 7">DSM 45511</strain>
    </source>
</reference>
<dbReference type="GO" id="GO:0016887">
    <property type="term" value="F:ATP hydrolysis activity"/>
    <property type="evidence" value="ECO:0007669"/>
    <property type="project" value="InterPro"/>
</dbReference>
<keyword evidence="1" id="KW-0677">Repeat</keyword>
<evidence type="ECO:0000256" key="4">
    <source>
        <dbReference type="SAM" id="Coils"/>
    </source>
</evidence>
<evidence type="ECO:0000259" key="5">
    <source>
        <dbReference type="PROSITE" id="PS50893"/>
    </source>
</evidence>
<dbReference type="InterPro" id="IPR003593">
    <property type="entry name" value="AAA+_ATPase"/>
</dbReference>
<keyword evidence="3" id="KW-0067">ATP-binding</keyword>
<dbReference type="RefSeq" id="WP_142106540.1">
    <property type="nucleotide sequence ID" value="NZ_VFPH01000003.1"/>
</dbReference>
<protein>
    <submittedName>
        <fullName evidence="6">Adhesin HecA-like repeat protein</fullName>
    </submittedName>
</protein>
<dbReference type="CDD" id="cd03221">
    <property type="entry name" value="ABCF_EF-3"/>
    <property type="match status" value="1"/>
</dbReference>
<feature type="coiled-coil region" evidence="4">
    <location>
        <begin position="220"/>
        <end position="258"/>
    </location>
</feature>
<evidence type="ECO:0000256" key="3">
    <source>
        <dbReference type="ARBA" id="ARBA00022840"/>
    </source>
</evidence>
<dbReference type="Proteomes" id="UP000319818">
    <property type="component" value="Unassembled WGS sequence"/>
</dbReference>
<dbReference type="GO" id="GO:0005524">
    <property type="term" value="F:ATP binding"/>
    <property type="evidence" value="ECO:0007669"/>
    <property type="project" value="UniProtKB-KW"/>
</dbReference>